<keyword evidence="2" id="KW-1185">Reference proteome</keyword>
<reference evidence="1" key="1">
    <citation type="submission" date="2016-01" db="EMBL/GenBank/DDBJ databases">
        <title>Complete genome of Planococcus rifietoensis type strain M8.</title>
        <authorList>
            <person name="See-Too W.S."/>
        </authorList>
    </citation>
    <scope>NUCLEOTIDE SEQUENCE [LARGE SCALE GENOMIC DNA]</scope>
    <source>
        <strain evidence="1">M8</strain>
    </source>
</reference>
<dbReference type="Proteomes" id="UP000067683">
    <property type="component" value="Chromosome"/>
</dbReference>
<protein>
    <recommendedName>
        <fullName evidence="3">Cytosolic protein</fullName>
    </recommendedName>
</protein>
<dbReference type="InterPro" id="IPR023164">
    <property type="entry name" value="YqgQ-like_sf"/>
</dbReference>
<evidence type="ECO:0008006" key="3">
    <source>
        <dbReference type="Google" id="ProtNLM"/>
    </source>
</evidence>
<dbReference type="STRING" id="200991.AUC31_02475"/>
<dbReference type="RefSeq" id="WP_058380899.1">
    <property type="nucleotide sequence ID" value="NZ_CP013659.2"/>
</dbReference>
<proteinExistence type="predicted"/>
<dbReference type="OrthoDB" id="2361671at2"/>
<dbReference type="InterPro" id="IPR009256">
    <property type="entry name" value="YqgQ-like"/>
</dbReference>
<dbReference type="Pfam" id="PF06014">
    <property type="entry name" value="YqgQ-like"/>
    <property type="match status" value="1"/>
</dbReference>
<dbReference type="KEGG" id="prt:AUC31_02475"/>
<dbReference type="EMBL" id="CP013659">
    <property type="protein sequence ID" value="ALS74191.1"/>
    <property type="molecule type" value="Genomic_DNA"/>
</dbReference>
<dbReference type="Gene3D" id="1.10.287.760">
    <property type="entry name" value="YqgQ-like"/>
    <property type="match status" value="1"/>
</dbReference>
<accession>A0A0U2XBL5</accession>
<sequence>MKDLYDVMQLLKRYGTIVYTADFISDLDLMESDIRELYDHDFITPREFASALMILRQKRTEYEKKGKS</sequence>
<name>A0A0U2XBL5_9BACL</name>
<dbReference type="SUPFAM" id="SSF158379">
    <property type="entry name" value="YqgQ-like"/>
    <property type="match status" value="1"/>
</dbReference>
<organism evidence="1 2">
    <name type="scientific">Planococcus rifietoensis</name>
    <dbReference type="NCBI Taxonomy" id="200991"/>
    <lineage>
        <taxon>Bacteria</taxon>
        <taxon>Bacillati</taxon>
        <taxon>Bacillota</taxon>
        <taxon>Bacilli</taxon>
        <taxon>Bacillales</taxon>
        <taxon>Caryophanaceae</taxon>
        <taxon>Planococcus</taxon>
    </lineage>
</organism>
<evidence type="ECO:0000313" key="1">
    <source>
        <dbReference type="EMBL" id="ALS74191.1"/>
    </source>
</evidence>
<gene>
    <name evidence="1" type="ORF">AUC31_02475</name>
</gene>
<evidence type="ECO:0000313" key="2">
    <source>
        <dbReference type="Proteomes" id="UP000067683"/>
    </source>
</evidence>
<dbReference type="AlphaFoldDB" id="A0A0U2XBL5"/>